<evidence type="ECO:0000313" key="1">
    <source>
        <dbReference type="EMBL" id="MBE9029347.1"/>
    </source>
</evidence>
<comment type="caution">
    <text evidence="1">The sequence shown here is derived from an EMBL/GenBank/DDBJ whole genome shotgun (WGS) entry which is preliminary data.</text>
</comment>
<dbReference type="Proteomes" id="UP000625316">
    <property type="component" value="Unassembled WGS sequence"/>
</dbReference>
<sequence length="194" mass="21001">MQTADDAAQISASQILEAAIAGDKPTTAAVVSALLATEKSSKQARRQLPIEQLMGNWRLFFTSRGKVKLGDQRLRGFYLPSWIPAQISFAPSEVAAYPIAVTNQITVGLVGLKLSGPAKYSDKKNLMGFDFTQLEVKILGQTIYSGKFPSPREGKVFGDIAIGQLPFFAFFEANSQFIAARGRGGGLAIWVNQD</sequence>
<accession>A0A928VMX5</accession>
<dbReference type="EMBL" id="JADEXQ010000014">
    <property type="protein sequence ID" value="MBE9029347.1"/>
    <property type="molecule type" value="Genomic_DNA"/>
</dbReference>
<dbReference type="AlphaFoldDB" id="A0A928VMX5"/>
<dbReference type="RefSeq" id="WP_264324164.1">
    <property type="nucleotide sequence ID" value="NZ_JADEXQ010000014.1"/>
</dbReference>
<organism evidence="1 2">
    <name type="scientific">Romeriopsis navalis LEGE 11480</name>
    <dbReference type="NCBI Taxonomy" id="2777977"/>
    <lineage>
        <taxon>Bacteria</taxon>
        <taxon>Bacillati</taxon>
        <taxon>Cyanobacteriota</taxon>
        <taxon>Cyanophyceae</taxon>
        <taxon>Leptolyngbyales</taxon>
        <taxon>Leptolyngbyaceae</taxon>
        <taxon>Romeriopsis</taxon>
        <taxon>Romeriopsis navalis</taxon>
    </lineage>
</organism>
<name>A0A928VMX5_9CYAN</name>
<gene>
    <name evidence="1" type="ORF">IQ266_06170</name>
</gene>
<proteinExistence type="predicted"/>
<dbReference type="PANTHER" id="PTHR35690:SF1">
    <property type="entry name" value="OS01G0363500 PROTEIN"/>
    <property type="match status" value="1"/>
</dbReference>
<reference evidence="1" key="1">
    <citation type="submission" date="2020-10" db="EMBL/GenBank/DDBJ databases">
        <authorList>
            <person name="Castelo-Branco R."/>
            <person name="Eusebio N."/>
            <person name="Adriana R."/>
            <person name="Vieira A."/>
            <person name="Brugerolle De Fraissinette N."/>
            <person name="Rezende De Castro R."/>
            <person name="Schneider M.P."/>
            <person name="Vasconcelos V."/>
            <person name="Leao P.N."/>
        </authorList>
    </citation>
    <scope>NUCLEOTIDE SEQUENCE</scope>
    <source>
        <strain evidence="1">LEGE 11480</strain>
    </source>
</reference>
<evidence type="ECO:0000313" key="2">
    <source>
        <dbReference type="Proteomes" id="UP000625316"/>
    </source>
</evidence>
<evidence type="ECO:0008006" key="3">
    <source>
        <dbReference type="Google" id="ProtNLM"/>
    </source>
</evidence>
<protein>
    <recommendedName>
        <fullName evidence="3">Plastid lipid-associated protein/fibrillin conserved domain-containing protein</fullName>
    </recommendedName>
</protein>
<dbReference type="PANTHER" id="PTHR35690">
    <property type="entry name" value="OS01G0363500 PROTEIN"/>
    <property type="match status" value="1"/>
</dbReference>
<keyword evidence="2" id="KW-1185">Reference proteome</keyword>